<name>A0A3E0DR88_9GAMM</name>
<dbReference type="SUPFAM" id="SSF54534">
    <property type="entry name" value="FKBP-like"/>
    <property type="match status" value="1"/>
</dbReference>
<dbReference type="InterPro" id="IPR036953">
    <property type="entry name" value="GreA/GreB_C_sf"/>
</dbReference>
<gene>
    <name evidence="1" type="ORF">DFP81_10254</name>
</gene>
<proteinExistence type="predicted"/>
<protein>
    <submittedName>
        <fullName evidence="1">GreA/GreB family elongation factor</fullName>
    </submittedName>
</protein>
<comment type="caution">
    <text evidence="1">The sequence shown here is derived from an EMBL/GenBank/DDBJ whole genome shotgun (WGS) entry which is preliminary data.</text>
</comment>
<organism evidence="1 2">
    <name type="scientific">Marinomonas pollencensis</name>
    <dbReference type="NCBI Taxonomy" id="491954"/>
    <lineage>
        <taxon>Bacteria</taxon>
        <taxon>Pseudomonadati</taxon>
        <taxon>Pseudomonadota</taxon>
        <taxon>Gammaproteobacteria</taxon>
        <taxon>Oceanospirillales</taxon>
        <taxon>Oceanospirillaceae</taxon>
        <taxon>Marinomonas</taxon>
    </lineage>
</organism>
<dbReference type="EMBL" id="QUNG01000002">
    <property type="protein sequence ID" value="REG85524.1"/>
    <property type="molecule type" value="Genomic_DNA"/>
</dbReference>
<keyword evidence="1" id="KW-0648">Protein biosynthesis</keyword>
<dbReference type="Gene3D" id="3.10.50.30">
    <property type="entry name" value="Transcription elongation factor, GreA/GreB, C-terminal domain"/>
    <property type="match status" value="1"/>
</dbReference>
<dbReference type="GO" id="GO:0003746">
    <property type="term" value="F:translation elongation factor activity"/>
    <property type="evidence" value="ECO:0007669"/>
    <property type="project" value="UniProtKB-KW"/>
</dbReference>
<evidence type="ECO:0000313" key="2">
    <source>
        <dbReference type="Proteomes" id="UP000256542"/>
    </source>
</evidence>
<dbReference type="RefSeq" id="WP_115896331.1">
    <property type="nucleotide sequence ID" value="NZ_QUNG01000002.1"/>
</dbReference>
<dbReference type="Proteomes" id="UP000256542">
    <property type="component" value="Unassembled WGS sequence"/>
</dbReference>
<keyword evidence="1" id="KW-0251">Elongation factor</keyword>
<dbReference type="GO" id="GO:0032784">
    <property type="term" value="P:regulation of DNA-templated transcription elongation"/>
    <property type="evidence" value="ECO:0007669"/>
    <property type="project" value="InterPro"/>
</dbReference>
<dbReference type="AlphaFoldDB" id="A0A3E0DR88"/>
<keyword evidence="2" id="KW-1185">Reference proteome</keyword>
<dbReference type="GO" id="GO:0003677">
    <property type="term" value="F:DNA binding"/>
    <property type="evidence" value="ECO:0007669"/>
    <property type="project" value="InterPro"/>
</dbReference>
<evidence type="ECO:0000313" key="1">
    <source>
        <dbReference type="EMBL" id="REG85524.1"/>
    </source>
</evidence>
<accession>A0A3E0DR88</accession>
<sequence>MNKISVYELIVSALKKRFETAQWAARQAYDAATSEESVAENKYDTFGLEASYLAHGQSQRVLECENDYLHFSNHKALLFTPQDEIKLGALVGLQTQDCSVSGLKWFYLSACAGGLSIDIEGEGSVFLVTPSSPVGLTLMGKMEGDDVGLKQSGKETVYEIVSVL</sequence>
<dbReference type="OrthoDB" id="5293337at2"/>
<reference evidence="1 2" key="1">
    <citation type="submission" date="2018-08" db="EMBL/GenBank/DDBJ databases">
        <title>Genomic Encyclopedia of Type Strains, Phase III (KMG-III): the genomes of soil and plant-associated and newly described type strains.</title>
        <authorList>
            <person name="Whitman W."/>
        </authorList>
    </citation>
    <scope>NUCLEOTIDE SEQUENCE [LARGE SCALE GENOMIC DNA]</scope>
    <source>
        <strain evidence="1 2">CECT 7375</strain>
    </source>
</reference>